<dbReference type="Gene3D" id="1.10.10.2690">
    <property type="match status" value="1"/>
</dbReference>
<accession>A0A3M5WQV6</accession>
<dbReference type="AlphaFoldDB" id="A0A3M5WQV6"/>
<evidence type="ECO:0000313" key="5">
    <source>
        <dbReference type="Proteomes" id="UP000274315"/>
    </source>
</evidence>
<keyword evidence="1" id="KW-0805">Transcription regulation</keyword>
<protein>
    <recommendedName>
        <fullName evidence="3">TrfB transcriptional repressor protein domain-containing protein</fullName>
    </recommendedName>
</protein>
<evidence type="ECO:0000313" key="4">
    <source>
        <dbReference type="EMBL" id="RMU73041.1"/>
    </source>
</evidence>
<sequence length="132" mass="14559">MLPGPLVRLISPGSSCGLMSPEAFERVMEIMAGQSRSRAFSDRSRHAARLILVMGASVAEEAAATGMARQVVHRLMARIRARMEALPTDWVKVEVWLPPTEAREVLDLARMLRTSHELPAGFAEERLGPWPG</sequence>
<dbReference type="Pfam" id="PF16509">
    <property type="entry name" value="KORA"/>
    <property type="match status" value="1"/>
</dbReference>
<keyword evidence="2" id="KW-0804">Transcription</keyword>
<evidence type="ECO:0000259" key="3">
    <source>
        <dbReference type="Pfam" id="PF16509"/>
    </source>
</evidence>
<reference evidence="4 5" key="1">
    <citation type="submission" date="2018-08" db="EMBL/GenBank/DDBJ databases">
        <title>Recombination of ecologically and evolutionarily significant loci maintains genetic cohesion in the Pseudomonas syringae species complex.</title>
        <authorList>
            <person name="Dillon M."/>
            <person name="Thakur S."/>
            <person name="Almeida R.N.D."/>
            <person name="Weir B.S."/>
            <person name="Guttman D.S."/>
        </authorList>
    </citation>
    <scope>NUCLEOTIDE SEQUENCE [LARGE SCALE GENOMIC DNA]</scope>
    <source>
        <strain evidence="4 5">ICMP 11935</strain>
    </source>
</reference>
<dbReference type="InterPro" id="IPR032428">
    <property type="entry name" value="TrfB"/>
</dbReference>
<dbReference type="Proteomes" id="UP000274315">
    <property type="component" value="Unassembled WGS sequence"/>
</dbReference>
<feature type="domain" description="TrfB transcriptional repressor protein" evidence="3">
    <location>
        <begin position="42"/>
        <end position="105"/>
    </location>
</feature>
<dbReference type="InterPro" id="IPR053721">
    <property type="entry name" value="Fimbrial_Adhesin_Reg"/>
</dbReference>
<proteinExistence type="predicted"/>
<name>A0A3M5WQV6_PSEAP</name>
<evidence type="ECO:0000256" key="1">
    <source>
        <dbReference type="ARBA" id="ARBA00023015"/>
    </source>
</evidence>
<gene>
    <name evidence="4" type="ORF">ALP24_04877</name>
</gene>
<evidence type="ECO:0000256" key="2">
    <source>
        <dbReference type="ARBA" id="ARBA00023163"/>
    </source>
</evidence>
<dbReference type="EMBL" id="RBUF01000374">
    <property type="protein sequence ID" value="RMU73041.1"/>
    <property type="molecule type" value="Genomic_DNA"/>
</dbReference>
<comment type="caution">
    <text evidence="4">The sequence shown here is derived from an EMBL/GenBank/DDBJ whole genome shotgun (WGS) entry which is preliminary data.</text>
</comment>
<organism evidence="4 5">
    <name type="scientific">Pseudomonas syringae pv. aptata</name>
    <dbReference type="NCBI Taxonomy" id="83167"/>
    <lineage>
        <taxon>Bacteria</taxon>
        <taxon>Pseudomonadati</taxon>
        <taxon>Pseudomonadota</taxon>
        <taxon>Gammaproteobacteria</taxon>
        <taxon>Pseudomonadales</taxon>
        <taxon>Pseudomonadaceae</taxon>
        <taxon>Pseudomonas</taxon>
        <taxon>Pseudomonas syringae</taxon>
    </lineage>
</organism>